<accession>E8TI64</accession>
<evidence type="ECO:0000256" key="1">
    <source>
        <dbReference type="ARBA" id="ARBA00022723"/>
    </source>
</evidence>
<organism evidence="4 5">
    <name type="scientific">Mesorhizobium ciceri biovar biserrulae (strain HAMBI 2942 / LMG 23838 / WSM1271)</name>
    <dbReference type="NCBI Taxonomy" id="765698"/>
    <lineage>
        <taxon>Bacteria</taxon>
        <taxon>Pseudomonadati</taxon>
        <taxon>Pseudomonadota</taxon>
        <taxon>Alphaproteobacteria</taxon>
        <taxon>Hyphomicrobiales</taxon>
        <taxon>Phyllobacteriaceae</taxon>
        <taxon>Mesorhizobium</taxon>
    </lineage>
</organism>
<dbReference type="GO" id="GO:0004131">
    <property type="term" value="F:cytosine deaminase activity"/>
    <property type="evidence" value="ECO:0007669"/>
    <property type="project" value="TreeGrafter"/>
</dbReference>
<dbReference type="InterPro" id="IPR013108">
    <property type="entry name" value="Amidohydro_3"/>
</dbReference>
<dbReference type="InterPro" id="IPR032466">
    <property type="entry name" value="Metal_Hydrolase"/>
</dbReference>
<protein>
    <submittedName>
        <fullName evidence="4">Amidohydrolase 3</fullName>
    </submittedName>
</protein>
<dbReference type="Pfam" id="PF07969">
    <property type="entry name" value="Amidohydro_3"/>
    <property type="match status" value="1"/>
</dbReference>
<evidence type="ECO:0000259" key="3">
    <source>
        <dbReference type="Pfam" id="PF07969"/>
    </source>
</evidence>
<keyword evidence="1" id="KW-0479">Metal-binding</keyword>
<dbReference type="InterPro" id="IPR011059">
    <property type="entry name" value="Metal-dep_hydrolase_composite"/>
</dbReference>
<feature type="domain" description="Amidohydrolase 3" evidence="3">
    <location>
        <begin position="205"/>
        <end position="413"/>
    </location>
</feature>
<dbReference type="SUPFAM" id="SSF51556">
    <property type="entry name" value="Metallo-dependent hydrolases"/>
    <property type="match status" value="1"/>
</dbReference>
<dbReference type="Gene3D" id="3.20.20.140">
    <property type="entry name" value="Metal-dependent hydrolases"/>
    <property type="match status" value="1"/>
</dbReference>
<dbReference type="NCBIfam" id="NF005759">
    <property type="entry name" value="PRK07583.1"/>
    <property type="match status" value="1"/>
</dbReference>
<evidence type="ECO:0000313" key="4">
    <source>
        <dbReference type="EMBL" id="ADV12448.1"/>
    </source>
</evidence>
<dbReference type="HOGENOM" id="CLU_031758_5_1_5"/>
<dbReference type="InterPro" id="IPR052349">
    <property type="entry name" value="Metallo-hydrolase_Enzymes"/>
</dbReference>
<dbReference type="Gene3D" id="2.30.40.10">
    <property type="entry name" value="Urease, subunit C, domain 1"/>
    <property type="match status" value="1"/>
</dbReference>
<dbReference type="Proteomes" id="UP000007471">
    <property type="component" value="Chromosome"/>
</dbReference>
<dbReference type="SUPFAM" id="SSF51338">
    <property type="entry name" value="Composite domain of metallo-dependent hydrolases"/>
    <property type="match status" value="1"/>
</dbReference>
<name>E8TI64_MESCW</name>
<dbReference type="EMBL" id="CP002447">
    <property type="protein sequence ID" value="ADV12448.1"/>
    <property type="molecule type" value="Genomic_DNA"/>
</dbReference>
<dbReference type="GO" id="GO:0046872">
    <property type="term" value="F:metal ion binding"/>
    <property type="evidence" value="ECO:0007669"/>
    <property type="project" value="UniProtKB-KW"/>
</dbReference>
<dbReference type="KEGG" id="mci:Mesci_3325"/>
<dbReference type="AlphaFoldDB" id="E8TI64"/>
<gene>
    <name evidence="4" type="ordered locus">Mesci_3325</name>
</gene>
<dbReference type="eggNOG" id="COG0402">
    <property type="taxonomic scope" value="Bacteria"/>
</dbReference>
<evidence type="ECO:0000313" key="5">
    <source>
        <dbReference type="Proteomes" id="UP000007471"/>
    </source>
</evidence>
<sequence>MIPNTGSYRLTNVRLHASLTPGLAAVPDSDGFALADVTVADGKISNIAAHGRLKASADAVDLGGRIVLPCFVDCHTHIDKGHIWPRKPNPDGTFMGALNAADADRVARWSAEDLARRMDFSLRCAYAHGTRALRTHIDSVAPQEEISWPAFEAMREEWRGRIELQGACLLGVEGVRNKKWFDRLAKRVAAAKGVLGVVTYMAPDLEELLDHVFAQAIKHGLDLDFHADETNDISAISLKKIAEAALWNGFEGKILVGHCCSLARQPDLDVLDTLDKVAKAGLAVVSLPMCNLYLQDRRADGTTPRWRGVTLLHEMKARGIPVAVASDNTRDPFYAYGDLDMLEVYRMATRILHFDHPVADWPQAVTATPAKVMRFDGFGTLAAGGDADFIVFKGRSWTELLSRPESDRIVVRGGKAIDRQLPDYAELDELMVE</sequence>
<evidence type="ECO:0000256" key="2">
    <source>
        <dbReference type="ARBA" id="ARBA00022801"/>
    </source>
</evidence>
<proteinExistence type="predicted"/>
<dbReference type="CDD" id="cd01293">
    <property type="entry name" value="Bact_CD"/>
    <property type="match status" value="1"/>
</dbReference>
<dbReference type="STRING" id="765698.Mesci_3325"/>
<dbReference type="PANTHER" id="PTHR32027:SF0">
    <property type="entry name" value="CYTOSINE DEAMINASE"/>
    <property type="match status" value="1"/>
</dbReference>
<dbReference type="FunFam" id="3.20.20.140:FF:000019">
    <property type="entry name" value="Cytosine deaminase"/>
    <property type="match status" value="1"/>
</dbReference>
<dbReference type="OrthoDB" id="9815027at2"/>
<dbReference type="PANTHER" id="PTHR32027">
    <property type="entry name" value="CYTOSINE DEAMINASE"/>
    <property type="match status" value="1"/>
</dbReference>
<dbReference type="GO" id="GO:0035888">
    <property type="term" value="F:isoguanine deaminase activity"/>
    <property type="evidence" value="ECO:0007669"/>
    <property type="project" value="TreeGrafter"/>
</dbReference>
<dbReference type="RefSeq" id="WP_013531129.1">
    <property type="nucleotide sequence ID" value="NC_014923.1"/>
</dbReference>
<keyword evidence="2 4" id="KW-0378">Hydrolase</keyword>
<dbReference type="GO" id="GO:0006209">
    <property type="term" value="P:cytosine catabolic process"/>
    <property type="evidence" value="ECO:0007669"/>
    <property type="project" value="TreeGrafter"/>
</dbReference>
<reference evidence="5" key="1">
    <citation type="submission" date="2011-01" db="EMBL/GenBank/DDBJ databases">
        <title>Complete sequence of chromosome of Mesorhizobium ciceri bv. biserrulae WSM1271.</title>
        <authorList>
            <person name="Lucas S."/>
            <person name="Copeland A."/>
            <person name="Lapidus A."/>
            <person name="Cheng J.-F."/>
            <person name="Goodwin L."/>
            <person name="Pitluck S."/>
            <person name="Teshima H."/>
            <person name="Detter J.C."/>
            <person name="Han C."/>
            <person name="Tapia R."/>
            <person name="Land M."/>
            <person name="Hauser L."/>
            <person name="Kyrpides N."/>
            <person name="Ivanova N."/>
            <person name="Nandasena K."/>
            <person name="Reeve W.G."/>
            <person name="Howieson J.G."/>
            <person name="O'Hara G."/>
            <person name="Tiwari R.P."/>
            <person name="Woyke T."/>
        </authorList>
    </citation>
    <scope>NUCLEOTIDE SEQUENCE [LARGE SCALE GENOMIC DNA]</scope>
    <source>
        <strain evidence="5">HAMBI 2942 / LMG 23838 / WSM1271</strain>
    </source>
</reference>
<dbReference type="PATRIC" id="fig|765698.3.peg.3822"/>